<dbReference type="GO" id="GO:0005886">
    <property type="term" value="C:plasma membrane"/>
    <property type="evidence" value="ECO:0007669"/>
    <property type="project" value="UniProtKB-SubCell"/>
</dbReference>
<keyword evidence="6 10" id="KW-0812">Transmembrane</keyword>
<comment type="subcellular location">
    <subcellularLocation>
        <location evidence="1 10">Cell inner membrane</location>
        <topology evidence="1 10">Single-pass membrane protein</topology>
        <orientation evidence="1 10">Periplasmic side</orientation>
    </subcellularLocation>
</comment>
<keyword evidence="4 10" id="KW-1003">Cell membrane</keyword>
<name>A0A3R9F7B3_9VIBR</name>
<dbReference type="InterPro" id="IPR037682">
    <property type="entry name" value="TonB_C"/>
</dbReference>
<evidence type="ECO:0000259" key="12">
    <source>
        <dbReference type="PROSITE" id="PS52015"/>
    </source>
</evidence>
<keyword evidence="7 10" id="KW-0653">Protein transport</keyword>
<comment type="function">
    <text evidence="10">Interacts with outer membrane receptor proteins that carry out high-affinity binding and energy dependent uptake into the periplasmic space of specific substrates. It could act to transduce energy from the cytoplasmic membrane to specific energy-requiring processes in the outer membrane, resulting in the release into the periplasm of ligands bound by these outer membrane proteins.</text>
</comment>
<sequence>MLRWLIAVPMAGVCTLTVFALMAWMVNISDRQALGDDAPLRFDMLVVENDTDTQRRQRSIPEQPKMPKLPEQMPVSSVNNNITSVSDTLKPALGLDTSIDGLAISAPEFGDFGIQQQAMPIYRVEPRYPAKAEKRQVEGYVLIRFTIDPTGKPVDIQVQKSQPKYMFDREAIYAIKKWKYQPKIVDGKSVSQQGQTVKLEFTLSK</sequence>
<dbReference type="PROSITE" id="PS52015">
    <property type="entry name" value="TONB_CTD"/>
    <property type="match status" value="1"/>
</dbReference>
<keyword evidence="3 10" id="KW-0813">Transport</keyword>
<keyword evidence="5 10" id="KW-0997">Cell inner membrane</keyword>
<dbReference type="GO" id="GO:0030288">
    <property type="term" value="C:outer membrane-bounded periplasmic space"/>
    <property type="evidence" value="ECO:0007669"/>
    <property type="project" value="InterPro"/>
</dbReference>
<keyword evidence="8 10" id="KW-1133">Transmembrane helix</keyword>
<dbReference type="NCBIfam" id="TIGR01352">
    <property type="entry name" value="tonB_Cterm"/>
    <property type="match status" value="1"/>
</dbReference>
<keyword evidence="9 10" id="KW-0472">Membrane</keyword>
<evidence type="ECO:0000256" key="9">
    <source>
        <dbReference type="ARBA" id="ARBA00023136"/>
    </source>
</evidence>
<dbReference type="RefSeq" id="WP_125320843.1">
    <property type="nucleotide sequence ID" value="NZ_AP024889.1"/>
</dbReference>
<protein>
    <recommendedName>
        <fullName evidence="10">Protein TonB</fullName>
    </recommendedName>
</protein>
<evidence type="ECO:0000256" key="5">
    <source>
        <dbReference type="ARBA" id="ARBA00022519"/>
    </source>
</evidence>
<evidence type="ECO:0000313" key="13">
    <source>
        <dbReference type="EMBL" id="RSD31487.1"/>
    </source>
</evidence>
<dbReference type="InterPro" id="IPR051045">
    <property type="entry name" value="TonB-dependent_transducer"/>
</dbReference>
<dbReference type="InterPro" id="IPR006260">
    <property type="entry name" value="TonB/TolA_C"/>
</dbReference>
<dbReference type="PRINTS" id="PR01374">
    <property type="entry name" value="TONBPROTEIN"/>
</dbReference>
<dbReference type="Gene3D" id="3.30.1150.10">
    <property type="match status" value="1"/>
</dbReference>
<reference evidence="13 14" key="1">
    <citation type="submission" date="2018-12" db="EMBL/GenBank/DDBJ databases">
        <title>Genomic taxonomy of the Vibrionaceae family.</title>
        <authorList>
            <person name="Gomez-Gil B."/>
            <person name="Enciso-Ibarra K."/>
        </authorList>
    </citation>
    <scope>NUCLEOTIDE SEQUENCE [LARGE SCALE GENOMIC DNA]</scope>
    <source>
        <strain evidence="13 14">CAIM 594</strain>
    </source>
</reference>
<dbReference type="GO" id="GO:0015031">
    <property type="term" value="P:protein transport"/>
    <property type="evidence" value="ECO:0007669"/>
    <property type="project" value="UniProtKB-UniRule"/>
</dbReference>
<dbReference type="OrthoDB" id="1628901at2"/>
<evidence type="ECO:0000256" key="7">
    <source>
        <dbReference type="ARBA" id="ARBA00022927"/>
    </source>
</evidence>
<dbReference type="EMBL" id="RSFA01000030">
    <property type="protein sequence ID" value="RSD31487.1"/>
    <property type="molecule type" value="Genomic_DNA"/>
</dbReference>
<dbReference type="PANTHER" id="PTHR33446:SF14">
    <property type="entry name" value="PROTEIN TONB"/>
    <property type="match status" value="1"/>
</dbReference>
<evidence type="ECO:0000256" key="2">
    <source>
        <dbReference type="ARBA" id="ARBA00006555"/>
    </source>
</evidence>
<organism evidence="13 14">
    <name type="scientific">Vibrio pectenicida</name>
    <dbReference type="NCBI Taxonomy" id="62763"/>
    <lineage>
        <taxon>Bacteria</taxon>
        <taxon>Pseudomonadati</taxon>
        <taxon>Pseudomonadota</taxon>
        <taxon>Gammaproteobacteria</taxon>
        <taxon>Vibrionales</taxon>
        <taxon>Vibrionaceae</taxon>
        <taxon>Vibrio</taxon>
    </lineage>
</organism>
<dbReference type="GO" id="GO:0015891">
    <property type="term" value="P:siderophore transport"/>
    <property type="evidence" value="ECO:0007669"/>
    <property type="project" value="InterPro"/>
</dbReference>
<comment type="similarity">
    <text evidence="2 10">Belongs to the TonB family.</text>
</comment>
<feature type="transmembrane region" description="Helical" evidence="10">
    <location>
        <begin position="6"/>
        <end position="26"/>
    </location>
</feature>
<dbReference type="PANTHER" id="PTHR33446">
    <property type="entry name" value="PROTEIN TONB-RELATED"/>
    <property type="match status" value="1"/>
</dbReference>
<evidence type="ECO:0000256" key="8">
    <source>
        <dbReference type="ARBA" id="ARBA00022989"/>
    </source>
</evidence>
<dbReference type="InterPro" id="IPR003538">
    <property type="entry name" value="TonB"/>
</dbReference>
<evidence type="ECO:0000256" key="4">
    <source>
        <dbReference type="ARBA" id="ARBA00022475"/>
    </source>
</evidence>
<feature type="domain" description="TonB C-terminal" evidence="12">
    <location>
        <begin position="113"/>
        <end position="205"/>
    </location>
</feature>
<dbReference type="GO" id="GO:0031992">
    <property type="term" value="F:energy transducer activity"/>
    <property type="evidence" value="ECO:0007669"/>
    <property type="project" value="InterPro"/>
</dbReference>
<keyword evidence="14" id="KW-1185">Reference proteome</keyword>
<feature type="region of interest" description="Disordered" evidence="11">
    <location>
        <begin position="51"/>
        <end position="75"/>
    </location>
</feature>
<evidence type="ECO:0000256" key="1">
    <source>
        <dbReference type="ARBA" id="ARBA00004383"/>
    </source>
</evidence>
<dbReference type="FunFam" id="3.30.1150.10:FF:000006">
    <property type="entry name" value="Protein TonB"/>
    <property type="match status" value="1"/>
</dbReference>
<proteinExistence type="inferred from homology"/>
<gene>
    <name evidence="13" type="ORF">EJA03_08690</name>
</gene>
<evidence type="ECO:0000256" key="3">
    <source>
        <dbReference type="ARBA" id="ARBA00022448"/>
    </source>
</evidence>
<keyword evidence="10" id="KW-0735">Signal-anchor</keyword>
<dbReference type="AlphaFoldDB" id="A0A3R9F7B3"/>
<evidence type="ECO:0000256" key="6">
    <source>
        <dbReference type="ARBA" id="ARBA00022692"/>
    </source>
</evidence>
<accession>A0A3R9F7B3</accession>
<evidence type="ECO:0000256" key="10">
    <source>
        <dbReference type="RuleBase" id="RU362123"/>
    </source>
</evidence>
<dbReference type="GO" id="GO:0055085">
    <property type="term" value="P:transmembrane transport"/>
    <property type="evidence" value="ECO:0007669"/>
    <property type="project" value="InterPro"/>
</dbReference>
<dbReference type="SUPFAM" id="SSF74653">
    <property type="entry name" value="TolA/TonB C-terminal domain"/>
    <property type="match status" value="1"/>
</dbReference>
<evidence type="ECO:0000256" key="11">
    <source>
        <dbReference type="SAM" id="MobiDB-lite"/>
    </source>
</evidence>
<evidence type="ECO:0000313" key="14">
    <source>
        <dbReference type="Proteomes" id="UP000269041"/>
    </source>
</evidence>
<dbReference type="Proteomes" id="UP000269041">
    <property type="component" value="Unassembled WGS sequence"/>
</dbReference>
<comment type="caution">
    <text evidence="13">The sequence shown here is derived from an EMBL/GenBank/DDBJ whole genome shotgun (WGS) entry which is preliminary data.</text>
</comment>
<dbReference type="Pfam" id="PF03544">
    <property type="entry name" value="TonB_C"/>
    <property type="match status" value="1"/>
</dbReference>